<evidence type="ECO:0000313" key="1">
    <source>
        <dbReference type="EMBL" id="RXM97753.1"/>
    </source>
</evidence>
<dbReference type="EMBL" id="SCEB01000949">
    <property type="protein sequence ID" value="RXM97753.1"/>
    <property type="molecule type" value="Genomic_DNA"/>
</dbReference>
<protein>
    <submittedName>
        <fullName evidence="1">Uncharacterized protein</fullName>
    </submittedName>
</protein>
<reference evidence="1 2" key="1">
    <citation type="submission" date="2019-01" db="EMBL/GenBank/DDBJ databases">
        <title>Draft Genome and Complete Hox-Cluster Characterization of the Sterlet Sturgeon (Acipenser ruthenus).</title>
        <authorList>
            <person name="Wei Q."/>
        </authorList>
    </citation>
    <scope>NUCLEOTIDE SEQUENCE [LARGE SCALE GENOMIC DNA]</scope>
    <source>
        <strain evidence="1">WHYD16114868_AA</strain>
        <tissue evidence="1">Blood</tissue>
    </source>
</reference>
<dbReference type="InterPro" id="IPR004244">
    <property type="entry name" value="Transposase_22"/>
</dbReference>
<organism evidence="1 2">
    <name type="scientific">Acipenser ruthenus</name>
    <name type="common">Sterlet sturgeon</name>
    <dbReference type="NCBI Taxonomy" id="7906"/>
    <lineage>
        <taxon>Eukaryota</taxon>
        <taxon>Metazoa</taxon>
        <taxon>Chordata</taxon>
        <taxon>Craniata</taxon>
        <taxon>Vertebrata</taxon>
        <taxon>Euteleostomi</taxon>
        <taxon>Actinopterygii</taxon>
        <taxon>Chondrostei</taxon>
        <taxon>Acipenseriformes</taxon>
        <taxon>Acipenseridae</taxon>
        <taxon>Acipenser</taxon>
    </lineage>
</organism>
<accession>A0A662YNZ9</accession>
<evidence type="ECO:0000313" key="2">
    <source>
        <dbReference type="Proteomes" id="UP000289886"/>
    </source>
</evidence>
<sequence length="161" mass="18120">MGLDEGSEGENAIDFLTKALPRWVPSLLGKSIEIMRAHCIYTDKSRMTTTYFNLLRYTDHQLILQAARKASLHHIGKGLRFYPDFSNYIAQCRQAFSQLMRLARAQGLQDFLLYPLALKIHDPLTHLFQSLTEAQDFLNTTGIDGSSRPCGTSDLSTAHTA</sequence>
<dbReference type="InterPro" id="IPR042566">
    <property type="entry name" value="L1_C"/>
</dbReference>
<dbReference type="Proteomes" id="UP000289886">
    <property type="component" value="Unassembled WGS sequence"/>
</dbReference>
<dbReference type="AlphaFoldDB" id="A0A662YNZ9"/>
<dbReference type="Gene3D" id="3.30.250.20">
    <property type="entry name" value="L1 transposable element, C-terminal domain"/>
    <property type="match status" value="1"/>
</dbReference>
<name>A0A662YNZ9_ACIRT</name>
<proteinExistence type="predicted"/>
<dbReference type="PANTHER" id="PTHR11505">
    <property type="entry name" value="L1 TRANSPOSABLE ELEMENT-RELATED"/>
    <property type="match status" value="1"/>
</dbReference>
<comment type="caution">
    <text evidence="1">The sequence shown here is derived from an EMBL/GenBank/DDBJ whole genome shotgun (WGS) entry which is preliminary data.</text>
</comment>
<keyword evidence="2" id="KW-1185">Reference proteome</keyword>
<gene>
    <name evidence="1" type="ORF">EOD39_14030</name>
</gene>